<keyword evidence="1" id="KW-0472">Membrane</keyword>
<proteinExistence type="predicted"/>
<evidence type="ECO:0000256" key="1">
    <source>
        <dbReference type="SAM" id="Phobius"/>
    </source>
</evidence>
<protein>
    <submittedName>
        <fullName evidence="2">Septum formation initiator</fullName>
    </submittedName>
</protein>
<accession>A0A239WJ07</accession>
<dbReference type="KEGG" id="ctak:4412677_00315"/>
<dbReference type="RefSeq" id="WP_095069751.1">
    <property type="nucleotide sequence ID" value="NZ_JAKRDQ010000004.1"/>
</dbReference>
<dbReference type="Pfam" id="PF04977">
    <property type="entry name" value="DivIC"/>
    <property type="match status" value="1"/>
</dbReference>
<organism evidence="2 3">
    <name type="scientific">Chryseobacterium taklimakanense</name>
    <dbReference type="NCBI Taxonomy" id="536441"/>
    <lineage>
        <taxon>Bacteria</taxon>
        <taxon>Pseudomonadati</taxon>
        <taxon>Bacteroidota</taxon>
        <taxon>Flavobacteriia</taxon>
        <taxon>Flavobacteriales</taxon>
        <taxon>Weeksellaceae</taxon>
        <taxon>Chryseobacterium group</taxon>
        <taxon>Chryseobacterium</taxon>
    </lineage>
</organism>
<feature type="transmembrane region" description="Helical" evidence="1">
    <location>
        <begin position="27"/>
        <end position="49"/>
    </location>
</feature>
<dbReference type="EMBL" id="LT906465">
    <property type="protein sequence ID" value="SNV34491.1"/>
    <property type="molecule type" value="Genomic_DNA"/>
</dbReference>
<evidence type="ECO:0000313" key="3">
    <source>
        <dbReference type="Proteomes" id="UP000215196"/>
    </source>
</evidence>
<sequence>MSEELIKDIKPTSKAVKFLRKYILNKYFITVFAFLVWMIFFDSTSFLVINELNQEIGKYEKQLSYYKDEYQKNDDFYKKLMNNKDEKEKYARENYFMKKPNEEIFILVVDSSNITKPAEK</sequence>
<keyword evidence="3" id="KW-1185">Reference proteome</keyword>
<reference evidence="2 3" key="1">
    <citation type="submission" date="2017-06" db="EMBL/GenBank/DDBJ databases">
        <authorList>
            <consortium name="Pathogen Informatics"/>
        </authorList>
    </citation>
    <scope>NUCLEOTIDE SEQUENCE [LARGE SCALE GENOMIC DNA]</scope>
    <source>
        <strain evidence="2 3">NCTC13490</strain>
    </source>
</reference>
<name>A0A239WJ07_9FLAO</name>
<dbReference type="Proteomes" id="UP000215196">
    <property type="component" value="Chromosome 1"/>
</dbReference>
<dbReference type="AlphaFoldDB" id="A0A239WJ07"/>
<dbReference type="InterPro" id="IPR007060">
    <property type="entry name" value="FtsL/DivIC"/>
</dbReference>
<gene>
    <name evidence="2" type="ORF">SAMEA4412677_00315</name>
</gene>
<evidence type="ECO:0000313" key="2">
    <source>
        <dbReference type="EMBL" id="SNV34491.1"/>
    </source>
</evidence>
<keyword evidence="1" id="KW-1133">Transmembrane helix</keyword>
<keyword evidence="1" id="KW-0812">Transmembrane</keyword>